<evidence type="ECO:0000256" key="2">
    <source>
        <dbReference type="SAM" id="Phobius"/>
    </source>
</evidence>
<dbReference type="RefSeq" id="WP_194369788.1">
    <property type="nucleotide sequence ID" value="NZ_CP063767.1"/>
</dbReference>
<name>A0A7S7M795_9ACTN</name>
<dbReference type="Pfam" id="PF24460">
    <property type="entry name" value="DUF7575"/>
    <property type="match status" value="1"/>
</dbReference>
<feature type="compositionally biased region" description="Low complexity" evidence="1">
    <location>
        <begin position="23"/>
        <end position="48"/>
    </location>
</feature>
<gene>
    <name evidence="4" type="ORF">INP52_05540</name>
</gene>
<proteinExistence type="predicted"/>
<feature type="transmembrane region" description="Helical" evidence="2">
    <location>
        <begin position="79"/>
        <end position="98"/>
    </location>
</feature>
<feature type="domain" description="DUF7575" evidence="3">
    <location>
        <begin position="3"/>
        <end position="23"/>
    </location>
</feature>
<dbReference type="AlphaFoldDB" id="A0A7S7M795"/>
<dbReference type="EMBL" id="CP063767">
    <property type="protein sequence ID" value="QOY59908.1"/>
    <property type="molecule type" value="Genomic_DNA"/>
</dbReference>
<keyword evidence="5" id="KW-1185">Reference proteome</keyword>
<dbReference type="KEGG" id="tio:INP52_05540"/>
<evidence type="ECO:0000256" key="1">
    <source>
        <dbReference type="SAM" id="MobiDB-lite"/>
    </source>
</evidence>
<feature type="region of interest" description="Disordered" evidence="1">
    <location>
        <begin position="23"/>
        <end position="74"/>
    </location>
</feature>
<keyword evidence="2" id="KW-0472">Membrane</keyword>
<dbReference type="Proteomes" id="UP000593735">
    <property type="component" value="Chromosome"/>
</dbReference>
<dbReference type="InterPro" id="IPR055997">
    <property type="entry name" value="DUF7575"/>
</dbReference>
<reference evidence="4 5" key="1">
    <citation type="submission" date="2020-10" db="EMBL/GenBank/DDBJ databases">
        <title>Olsenella immobilis sp.nov., isolated from the mud in a fermentation cellar used for the production of Chinese strong-flavoured liquor.</title>
        <authorList>
            <person name="Lu L."/>
        </authorList>
    </citation>
    <scope>NUCLEOTIDE SEQUENCE [LARGE SCALE GENOMIC DNA]</scope>
    <source>
        <strain evidence="4 5">LZLJ-2</strain>
    </source>
</reference>
<accession>A0A7S7M795</accession>
<evidence type="ECO:0000313" key="4">
    <source>
        <dbReference type="EMBL" id="QOY59908.1"/>
    </source>
</evidence>
<sequence>MICPHCGKTLEDNPKFCPWCGRPTTAPAPTGAAGAPRERIAAAPAAPRMGPPLPPGTSTPSASEVPDPAQRSTHTRTGLVVGVIVAVALALVAALSPLPGLLDSTRWSGPSLTISPP</sequence>
<protein>
    <submittedName>
        <fullName evidence="4">Zinc ribbon domain-containing protein</fullName>
    </submittedName>
</protein>
<keyword evidence="2" id="KW-1133">Transmembrane helix</keyword>
<organism evidence="4 5">
    <name type="scientific">Thermophilibacter immobilis</name>
    <dbReference type="NCBI Taxonomy" id="2779519"/>
    <lineage>
        <taxon>Bacteria</taxon>
        <taxon>Bacillati</taxon>
        <taxon>Actinomycetota</taxon>
        <taxon>Coriobacteriia</taxon>
        <taxon>Coriobacteriales</taxon>
        <taxon>Atopobiaceae</taxon>
        <taxon>Thermophilibacter</taxon>
    </lineage>
</organism>
<keyword evidence="2" id="KW-0812">Transmembrane</keyword>
<evidence type="ECO:0000313" key="5">
    <source>
        <dbReference type="Proteomes" id="UP000593735"/>
    </source>
</evidence>
<evidence type="ECO:0000259" key="3">
    <source>
        <dbReference type="Pfam" id="PF24460"/>
    </source>
</evidence>